<name>A0A9N7MUD8_STRHE</name>
<keyword evidence="2" id="KW-1185">Reference proteome</keyword>
<comment type="caution">
    <text evidence="1">The sequence shown here is derived from an EMBL/GenBank/DDBJ whole genome shotgun (WGS) entry which is preliminary data.</text>
</comment>
<keyword evidence="1" id="KW-0547">Nucleotide-binding</keyword>
<keyword evidence="1" id="KW-0347">Helicase</keyword>
<dbReference type="Proteomes" id="UP001153555">
    <property type="component" value="Unassembled WGS sequence"/>
</dbReference>
<gene>
    <name evidence="1" type="ORF">SHERM_14765</name>
</gene>
<keyword evidence="1" id="KW-0067">ATP-binding</keyword>
<accession>A0A9N7MUD8</accession>
<proteinExistence type="predicted"/>
<dbReference type="OrthoDB" id="911536at2759"/>
<dbReference type="PANTHER" id="PTHR23274:SF48">
    <property type="entry name" value="ATP-DEPENDENT DNA HELICASE"/>
    <property type="match status" value="1"/>
</dbReference>
<evidence type="ECO:0000313" key="1">
    <source>
        <dbReference type="EMBL" id="CAA0814474.1"/>
    </source>
</evidence>
<sequence length="155" mass="16906">MRLQSISDSEERDEVAAFADWIASIGDGIIGGSNDGCAAIEIPDDIRLDPSDDPIATIVESTYPMFKNATDDPSYLKDRAILAPTLEIVESINQYMSDLNSSEGRTYLSSDSTCWPSATFSIVFWLTSPAALVTLLKAPVTHEAPVKTYRVFHNG</sequence>
<keyword evidence="1" id="KW-0378">Hydrolase</keyword>
<dbReference type="PANTHER" id="PTHR23274">
    <property type="entry name" value="DNA HELICASE-RELATED"/>
    <property type="match status" value="1"/>
</dbReference>
<dbReference type="GO" id="GO:0005657">
    <property type="term" value="C:replication fork"/>
    <property type="evidence" value="ECO:0007669"/>
    <property type="project" value="TreeGrafter"/>
</dbReference>
<reference evidence="1" key="1">
    <citation type="submission" date="2019-12" db="EMBL/GenBank/DDBJ databases">
        <authorList>
            <person name="Scholes J."/>
        </authorList>
    </citation>
    <scope>NUCLEOTIDE SEQUENCE</scope>
</reference>
<evidence type="ECO:0000313" key="2">
    <source>
        <dbReference type="Proteomes" id="UP001153555"/>
    </source>
</evidence>
<dbReference type="AlphaFoldDB" id="A0A9N7MUD8"/>
<organism evidence="1 2">
    <name type="scientific">Striga hermonthica</name>
    <name type="common">Purple witchweed</name>
    <name type="synonym">Buchnera hermonthica</name>
    <dbReference type="NCBI Taxonomy" id="68872"/>
    <lineage>
        <taxon>Eukaryota</taxon>
        <taxon>Viridiplantae</taxon>
        <taxon>Streptophyta</taxon>
        <taxon>Embryophyta</taxon>
        <taxon>Tracheophyta</taxon>
        <taxon>Spermatophyta</taxon>
        <taxon>Magnoliopsida</taxon>
        <taxon>eudicotyledons</taxon>
        <taxon>Gunneridae</taxon>
        <taxon>Pentapetalae</taxon>
        <taxon>asterids</taxon>
        <taxon>lamiids</taxon>
        <taxon>Lamiales</taxon>
        <taxon>Orobanchaceae</taxon>
        <taxon>Buchnereae</taxon>
        <taxon>Striga</taxon>
    </lineage>
</organism>
<dbReference type="GO" id="GO:0004386">
    <property type="term" value="F:helicase activity"/>
    <property type="evidence" value="ECO:0007669"/>
    <property type="project" value="UniProtKB-KW"/>
</dbReference>
<dbReference type="GO" id="GO:0006260">
    <property type="term" value="P:DNA replication"/>
    <property type="evidence" value="ECO:0007669"/>
    <property type="project" value="TreeGrafter"/>
</dbReference>
<protein>
    <submittedName>
        <fullName evidence="1">PIF1 helicase</fullName>
    </submittedName>
</protein>
<dbReference type="EMBL" id="CACSLK010012206">
    <property type="protein sequence ID" value="CAA0814474.1"/>
    <property type="molecule type" value="Genomic_DNA"/>
</dbReference>